<dbReference type="PANTHER" id="PTHR30579">
    <property type="entry name" value="TRANSCRIPTIONAL REGULATOR"/>
    <property type="match status" value="1"/>
</dbReference>
<name>A0A6J5A8R7_9BURK</name>
<protein>
    <submittedName>
        <fullName evidence="6">HTH-type transcriptional regulator HdfR</fullName>
    </submittedName>
</protein>
<evidence type="ECO:0000256" key="1">
    <source>
        <dbReference type="ARBA" id="ARBA00009437"/>
    </source>
</evidence>
<dbReference type="InterPro" id="IPR036390">
    <property type="entry name" value="WH_DNA-bd_sf"/>
</dbReference>
<organism evidence="6 7">
    <name type="scientific">Paraburkholderia sediminicola</name>
    <dbReference type="NCBI Taxonomy" id="458836"/>
    <lineage>
        <taxon>Bacteria</taxon>
        <taxon>Pseudomonadati</taxon>
        <taxon>Pseudomonadota</taxon>
        <taxon>Betaproteobacteria</taxon>
        <taxon>Burkholderiales</taxon>
        <taxon>Burkholderiaceae</taxon>
        <taxon>Paraburkholderia</taxon>
    </lineage>
</organism>
<reference evidence="6 7" key="1">
    <citation type="submission" date="2020-04" db="EMBL/GenBank/DDBJ databases">
        <authorList>
            <person name="De Canck E."/>
        </authorList>
    </citation>
    <scope>NUCLEOTIDE SEQUENCE [LARGE SCALE GENOMIC DNA]</scope>
    <source>
        <strain evidence="6 7">LMG 24238</strain>
    </source>
</reference>
<evidence type="ECO:0000313" key="6">
    <source>
        <dbReference type="EMBL" id="CAB3658731.1"/>
    </source>
</evidence>
<feature type="domain" description="HTH lysR-type" evidence="5">
    <location>
        <begin position="18"/>
        <end position="75"/>
    </location>
</feature>
<dbReference type="Gene3D" id="1.10.10.10">
    <property type="entry name" value="Winged helix-like DNA-binding domain superfamily/Winged helix DNA-binding domain"/>
    <property type="match status" value="1"/>
</dbReference>
<gene>
    <name evidence="6" type="primary">hdfR_4</name>
    <name evidence="6" type="ORF">LMG24238_01548</name>
</gene>
<dbReference type="SUPFAM" id="SSF53850">
    <property type="entry name" value="Periplasmic binding protein-like II"/>
    <property type="match status" value="1"/>
</dbReference>
<keyword evidence="3" id="KW-0238">DNA-binding</keyword>
<dbReference type="Gene3D" id="3.40.190.10">
    <property type="entry name" value="Periplasmic binding protein-like II"/>
    <property type="match status" value="2"/>
</dbReference>
<dbReference type="FunFam" id="1.10.10.10:FF:000001">
    <property type="entry name" value="LysR family transcriptional regulator"/>
    <property type="match status" value="1"/>
</dbReference>
<dbReference type="InterPro" id="IPR036388">
    <property type="entry name" value="WH-like_DNA-bd_sf"/>
</dbReference>
<keyword evidence="2" id="KW-0805">Transcription regulation</keyword>
<proteinExistence type="inferred from homology"/>
<dbReference type="Pfam" id="PF00126">
    <property type="entry name" value="HTH_1"/>
    <property type="match status" value="1"/>
</dbReference>
<dbReference type="GO" id="GO:0003677">
    <property type="term" value="F:DNA binding"/>
    <property type="evidence" value="ECO:0007669"/>
    <property type="project" value="UniProtKB-KW"/>
</dbReference>
<evidence type="ECO:0000313" key="7">
    <source>
        <dbReference type="Proteomes" id="UP000494255"/>
    </source>
</evidence>
<dbReference type="EMBL" id="CADIKC010000001">
    <property type="protein sequence ID" value="CAB3658731.1"/>
    <property type="molecule type" value="Genomic_DNA"/>
</dbReference>
<accession>A0A6J5A8R7</accession>
<evidence type="ECO:0000256" key="4">
    <source>
        <dbReference type="ARBA" id="ARBA00023163"/>
    </source>
</evidence>
<keyword evidence="7" id="KW-1185">Reference proteome</keyword>
<dbReference type="SUPFAM" id="SSF46785">
    <property type="entry name" value="Winged helix' DNA-binding domain"/>
    <property type="match status" value="1"/>
</dbReference>
<dbReference type="Proteomes" id="UP000494255">
    <property type="component" value="Unassembled WGS sequence"/>
</dbReference>
<dbReference type="InterPro" id="IPR050176">
    <property type="entry name" value="LTTR"/>
</dbReference>
<dbReference type="PRINTS" id="PR00039">
    <property type="entry name" value="HTHLYSR"/>
</dbReference>
<evidence type="ECO:0000256" key="2">
    <source>
        <dbReference type="ARBA" id="ARBA00023015"/>
    </source>
</evidence>
<dbReference type="GO" id="GO:0003700">
    <property type="term" value="F:DNA-binding transcription factor activity"/>
    <property type="evidence" value="ECO:0007669"/>
    <property type="project" value="InterPro"/>
</dbReference>
<dbReference type="InterPro" id="IPR000847">
    <property type="entry name" value="LysR_HTH_N"/>
</dbReference>
<keyword evidence="4" id="KW-0804">Transcription</keyword>
<dbReference type="PANTHER" id="PTHR30579:SF7">
    <property type="entry name" value="HTH-TYPE TRANSCRIPTIONAL REGULATOR LRHA-RELATED"/>
    <property type="match status" value="1"/>
</dbReference>
<dbReference type="Pfam" id="PF03466">
    <property type="entry name" value="LysR_substrate"/>
    <property type="match status" value="1"/>
</dbReference>
<dbReference type="AlphaFoldDB" id="A0A6J5A8R7"/>
<comment type="similarity">
    <text evidence="1">Belongs to the LysR transcriptional regulatory family.</text>
</comment>
<dbReference type="PROSITE" id="PS50931">
    <property type="entry name" value="HTH_LYSR"/>
    <property type="match status" value="1"/>
</dbReference>
<evidence type="ECO:0000256" key="3">
    <source>
        <dbReference type="ARBA" id="ARBA00023125"/>
    </source>
</evidence>
<sequence>MNSHLWLFHPYPTEMKVLDLDAVRAFVLVADLRSFTRAADALDTTQSAVSLKLKRLEAHLGKQLLERTPRVVRLSADGNAFLGAARDLLGAHERALGSLSVERRRLTLGLSEHVAGTNLPQLLARLNAHDSGLVVELHLGMSAALLAQFDERRLDAVIIRYGADEPPRDDAQVLFSEPLGWLATPEWLPRVGEPLGLALLSPPCNVRDVALHTLNEAGIAWQEVFVGGGVAAVGAAVAAGLAVSPLARRVAPRGLIDVGARLGLPPLPESRVTLHSRVRDTRSMETLRLVTNGLATQ</sequence>
<evidence type="ECO:0000259" key="5">
    <source>
        <dbReference type="PROSITE" id="PS50931"/>
    </source>
</evidence>
<dbReference type="InterPro" id="IPR005119">
    <property type="entry name" value="LysR_subst-bd"/>
</dbReference>